<evidence type="ECO:0000313" key="3">
    <source>
        <dbReference type="Proteomes" id="UP001367508"/>
    </source>
</evidence>
<proteinExistence type="predicted"/>
<evidence type="ECO:0000256" key="1">
    <source>
        <dbReference type="SAM" id="Phobius"/>
    </source>
</evidence>
<dbReference type="AlphaFoldDB" id="A0AAN9MPS0"/>
<keyword evidence="1" id="KW-1133">Transmembrane helix</keyword>
<feature type="transmembrane region" description="Helical" evidence="1">
    <location>
        <begin position="44"/>
        <end position="63"/>
    </location>
</feature>
<feature type="transmembrane region" description="Helical" evidence="1">
    <location>
        <begin position="83"/>
        <end position="102"/>
    </location>
</feature>
<keyword evidence="1" id="KW-0472">Membrane</keyword>
<comment type="caution">
    <text evidence="2">The sequence shown here is derived from an EMBL/GenBank/DDBJ whole genome shotgun (WGS) entry which is preliminary data.</text>
</comment>
<organism evidence="2 3">
    <name type="scientific">Canavalia gladiata</name>
    <name type="common">Sword bean</name>
    <name type="synonym">Dolichos gladiatus</name>
    <dbReference type="NCBI Taxonomy" id="3824"/>
    <lineage>
        <taxon>Eukaryota</taxon>
        <taxon>Viridiplantae</taxon>
        <taxon>Streptophyta</taxon>
        <taxon>Embryophyta</taxon>
        <taxon>Tracheophyta</taxon>
        <taxon>Spermatophyta</taxon>
        <taxon>Magnoliopsida</taxon>
        <taxon>eudicotyledons</taxon>
        <taxon>Gunneridae</taxon>
        <taxon>Pentapetalae</taxon>
        <taxon>rosids</taxon>
        <taxon>fabids</taxon>
        <taxon>Fabales</taxon>
        <taxon>Fabaceae</taxon>
        <taxon>Papilionoideae</taxon>
        <taxon>50 kb inversion clade</taxon>
        <taxon>NPAAA clade</taxon>
        <taxon>indigoferoid/millettioid clade</taxon>
        <taxon>Phaseoleae</taxon>
        <taxon>Canavalia</taxon>
    </lineage>
</organism>
<name>A0AAN9MPS0_CANGL</name>
<accession>A0AAN9MPS0</accession>
<sequence length="127" mass="14500">MLCILKHPPKCTYTLGVAVGETTLFQFFFAYLCPFLGPLDRSNLYYFSLNLIVLGMGRELLFLGSDKVKGSKERKGKKECRNLTLHFCLVTLGTLSFFFQAFSLNFNDLGTYMCNKVLGRLNLIFKE</sequence>
<keyword evidence="1" id="KW-0812">Transmembrane</keyword>
<dbReference type="EMBL" id="JAYMYQ010000001">
    <property type="protein sequence ID" value="KAK7358362.1"/>
    <property type="molecule type" value="Genomic_DNA"/>
</dbReference>
<evidence type="ECO:0000313" key="2">
    <source>
        <dbReference type="EMBL" id="KAK7358362.1"/>
    </source>
</evidence>
<dbReference type="Proteomes" id="UP001367508">
    <property type="component" value="Unassembled WGS sequence"/>
</dbReference>
<keyword evidence="3" id="KW-1185">Reference proteome</keyword>
<feature type="transmembrane region" description="Helical" evidence="1">
    <location>
        <begin position="12"/>
        <end position="32"/>
    </location>
</feature>
<protein>
    <submittedName>
        <fullName evidence="2">Uncharacterized protein</fullName>
    </submittedName>
</protein>
<reference evidence="2 3" key="1">
    <citation type="submission" date="2024-01" db="EMBL/GenBank/DDBJ databases">
        <title>The genomes of 5 underutilized Papilionoideae crops provide insights into root nodulation and disease resistanc.</title>
        <authorList>
            <person name="Jiang F."/>
        </authorList>
    </citation>
    <scope>NUCLEOTIDE SEQUENCE [LARGE SCALE GENOMIC DNA]</scope>
    <source>
        <strain evidence="2">LVBAO_FW01</strain>
        <tissue evidence="2">Leaves</tissue>
    </source>
</reference>
<gene>
    <name evidence="2" type="ORF">VNO77_00289</name>
</gene>